<dbReference type="InParanoid" id="A0A1J7ICA8"/>
<evidence type="ECO:0000313" key="3">
    <source>
        <dbReference type="Proteomes" id="UP000182658"/>
    </source>
</evidence>
<evidence type="ECO:0000256" key="1">
    <source>
        <dbReference type="SAM" id="SignalP"/>
    </source>
</evidence>
<dbReference type="Proteomes" id="UP000182658">
    <property type="component" value="Unassembled WGS sequence"/>
</dbReference>
<feature type="signal peptide" evidence="1">
    <location>
        <begin position="1"/>
        <end position="20"/>
    </location>
</feature>
<feature type="chain" id="PRO_5013221730" description="Cerato-platanin" evidence="1">
    <location>
        <begin position="21"/>
        <end position="220"/>
    </location>
</feature>
<reference evidence="2 3" key="1">
    <citation type="submission" date="2016-10" db="EMBL/GenBank/DDBJ databases">
        <title>Draft genome sequence of Coniochaeta ligniaria NRRL30616, a lignocellulolytic fungus for bioabatement of inhibitors in plant biomass hydrolysates.</title>
        <authorList>
            <consortium name="DOE Joint Genome Institute"/>
            <person name="Jimenez D.J."/>
            <person name="Hector R.E."/>
            <person name="Riley R."/>
            <person name="Sun H."/>
            <person name="Grigoriev I.V."/>
            <person name="Van Elsas J.D."/>
            <person name="Nichols N.N."/>
        </authorList>
    </citation>
    <scope>NUCLEOTIDE SEQUENCE [LARGE SCALE GENOMIC DNA]</scope>
    <source>
        <strain evidence="2 3">NRRL 30616</strain>
    </source>
</reference>
<dbReference type="STRING" id="1408157.A0A1J7ICA8"/>
<protein>
    <recommendedName>
        <fullName evidence="4">Cerato-platanin</fullName>
    </recommendedName>
</protein>
<dbReference type="OrthoDB" id="5370830at2759"/>
<name>A0A1J7ICA8_9PEZI</name>
<evidence type="ECO:0000313" key="2">
    <source>
        <dbReference type="EMBL" id="OIW25343.1"/>
    </source>
</evidence>
<gene>
    <name evidence="2" type="ORF">CONLIGDRAFT_691267</name>
</gene>
<organism evidence="2 3">
    <name type="scientific">Coniochaeta ligniaria NRRL 30616</name>
    <dbReference type="NCBI Taxonomy" id="1408157"/>
    <lineage>
        <taxon>Eukaryota</taxon>
        <taxon>Fungi</taxon>
        <taxon>Dikarya</taxon>
        <taxon>Ascomycota</taxon>
        <taxon>Pezizomycotina</taxon>
        <taxon>Sordariomycetes</taxon>
        <taxon>Sordariomycetidae</taxon>
        <taxon>Coniochaetales</taxon>
        <taxon>Coniochaetaceae</taxon>
        <taxon>Coniochaeta</taxon>
    </lineage>
</organism>
<proteinExistence type="predicted"/>
<dbReference type="AlphaFoldDB" id="A0A1J7ICA8"/>
<sequence>MHSTFFSTATLLAGAALTAAAPLLTATSISVTPHDMYSSSVGVLGCKINTDRVAYWPQAVDCNNICVKVSYGGRSVTLLRIDQSGGAYDVSYDAWNYLYTGQSAKTNPVAGGGIGATYEDLPAAECAGLMHDGRLALSAANSMNYLASCLNQPGSWVANNYVLYNIYTPTCTYGIDETCTLNWPSQNQATCPHQLGLTTPLTSQPVWNVQYPTGKLVLAT</sequence>
<dbReference type="PANTHER" id="PTHR38850:SF2">
    <property type="entry name" value="CERATO-PLATANIN"/>
    <property type="match status" value="1"/>
</dbReference>
<evidence type="ECO:0008006" key="4">
    <source>
        <dbReference type="Google" id="ProtNLM"/>
    </source>
</evidence>
<dbReference type="PANTHER" id="PTHR38850">
    <property type="entry name" value="CERATO-PLATANIN"/>
    <property type="match status" value="1"/>
</dbReference>
<keyword evidence="3" id="KW-1185">Reference proteome</keyword>
<keyword evidence="1" id="KW-0732">Signal</keyword>
<dbReference type="EMBL" id="KV875102">
    <property type="protein sequence ID" value="OIW25343.1"/>
    <property type="molecule type" value="Genomic_DNA"/>
</dbReference>
<accession>A0A1J7ICA8</accession>